<dbReference type="Pfam" id="PF12833">
    <property type="entry name" value="HTH_18"/>
    <property type="match status" value="1"/>
</dbReference>
<dbReference type="RefSeq" id="WP_120516331.1">
    <property type="nucleotide sequence ID" value="NZ_QXZY01000005.1"/>
</dbReference>
<dbReference type="PROSITE" id="PS01124">
    <property type="entry name" value="HTH_ARAC_FAMILY_2"/>
    <property type="match status" value="1"/>
</dbReference>
<dbReference type="GO" id="GO:0003700">
    <property type="term" value="F:DNA-binding transcription factor activity"/>
    <property type="evidence" value="ECO:0007669"/>
    <property type="project" value="InterPro"/>
</dbReference>
<evidence type="ECO:0000256" key="2">
    <source>
        <dbReference type="ARBA" id="ARBA00023125"/>
    </source>
</evidence>
<evidence type="ECO:0000313" key="5">
    <source>
        <dbReference type="EMBL" id="RPD41367.1"/>
    </source>
</evidence>
<dbReference type="InterPro" id="IPR054015">
    <property type="entry name" value="ExsA-like_N"/>
</dbReference>
<accession>A0A3N4MHW9</accession>
<dbReference type="EMBL" id="RMBX01000004">
    <property type="protein sequence ID" value="RPD41367.1"/>
    <property type="molecule type" value="Genomic_DNA"/>
</dbReference>
<dbReference type="Gene3D" id="1.10.10.60">
    <property type="entry name" value="Homeodomain-like"/>
    <property type="match status" value="2"/>
</dbReference>
<keyword evidence="3" id="KW-0804">Transcription</keyword>
<dbReference type="InterPro" id="IPR037923">
    <property type="entry name" value="HTH-like"/>
</dbReference>
<organism evidence="5 6">
    <name type="scientific">Chitinophaga barathri</name>
    <dbReference type="NCBI Taxonomy" id="1647451"/>
    <lineage>
        <taxon>Bacteria</taxon>
        <taxon>Pseudomonadati</taxon>
        <taxon>Bacteroidota</taxon>
        <taxon>Chitinophagia</taxon>
        <taxon>Chitinophagales</taxon>
        <taxon>Chitinophagaceae</taxon>
        <taxon>Chitinophaga</taxon>
    </lineage>
</organism>
<dbReference type="SUPFAM" id="SSF46689">
    <property type="entry name" value="Homeodomain-like"/>
    <property type="match status" value="2"/>
</dbReference>
<dbReference type="InterPro" id="IPR009057">
    <property type="entry name" value="Homeodomain-like_sf"/>
</dbReference>
<dbReference type="SMART" id="SM00342">
    <property type="entry name" value="HTH_ARAC"/>
    <property type="match status" value="1"/>
</dbReference>
<gene>
    <name evidence="5" type="ORF">EG028_08585</name>
</gene>
<keyword evidence="2" id="KW-0238">DNA-binding</keyword>
<dbReference type="SUPFAM" id="SSF51215">
    <property type="entry name" value="Regulatory protein AraC"/>
    <property type="match status" value="1"/>
</dbReference>
<dbReference type="PANTHER" id="PTHR43280">
    <property type="entry name" value="ARAC-FAMILY TRANSCRIPTIONAL REGULATOR"/>
    <property type="match status" value="1"/>
</dbReference>
<dbReference type="GO" id="GO:0043565">
    <property type="term" value="F:sequence-specific DNA binding"/>
    <property type="evidence" value="ECO:0007669"/>
    <property type="project" value="InterPro"/>
</dbReference>
<sequence length="290" mass="33082">MLLRFPEAMAYDPGVKMAYTGKSVLAWFRLAEEPGRNEGFLTDTCLVFVIKGIKRFHFGEEVIDAKTGDLVLLKRGVYFMSAYMTDQEDFQALMLAMDDSFMRAFLNRHGAVEEVRKARKNEPLVVQCSLNILSVRDTILDYMHHPNEHTSPLLELKLEELFLLMLASPYRPQLLSFLHQLFDTSAAAITLTIQSNLLKPLSLEDYAKICGLSLSGFKREFARLFNAAPKKWINDERLKHADQLLRTTDMNINEIADACGFENVSYFIKCYKGKYGATPKNAQRAKIATF</sequence>
<reference evidence="6" key="1">
    <citation type="submission" date="2018-11" db="EMBL/GenBank/DDBJ databases">
        <title>Chitinophaga lutea sp.nov., isolate from arsenic contaminated soil.</title>
        <authorList>
            <person name="Zong Y."/>
        </authorList>
    </citation>
    <scope>NUCLEOTIDE SEQUENCE [LARGE SCALE GENOMIC DNA]</scope>
    <source>
        <strain evidence="6">YLT18</strain>
    </source>
</reference>
<dbReference type="Proteomes" id="UP000279089">
    <property type="component" value="Unassembled WGS sequence"/>
</dbReference>
<dbReference type="InterPro" id="IPR018060">
    <property type="entry name" value="HTH_AraC"/>
</dbReference>
<dbReference type="PANTHER" id="PTHR43280:SF2">
    <property type="entry name" value="HTH-TYPE TRANSCRIPTIONAL REGULATOR EXSA"/>
    <property type="match status" value="1"/>
</dbReference>
<evidence type="ECO:0000256" key="3">
    <source>
        <dbReference type="ARBA" id="ARBA00023163"/>
    </source>
</evidence>
<dbReference type="OrthoDB" id="4480133at2"/>
<evidence type="ECO:0000256" key="1">
    <source>
        <dbReference type="ARBA" id="ARBA00023015"/>
    </source>
</evidence>
<evidence type="ECO:0000259" key="4">
    <source>
        <dbReference type="PROSITE" id="PS01124"/>
    </source>
</evidence>
<feature type="domain" description="HTH araC/xylS-type" evidence="4">
    <location>
        <begin position="187"/>
        <end position="285"/>
    </location>
</feature>
<protein>
    <submittedName>
        <fullName evidence="5">AraC family transcriptional regulator</fullName>
    </submittedName>
</protein>
<comment type="caution">
    <text evidence="5">The sequence shown here is derived from an EMBL/GenBank/DDBJ whole genome shotgun (WGS) entry which is preliminary data.</text>
</comment>
<keyword evidence="6" id="KW-1185">Reference proteome</keyword>
<name>A0A3N4MHW9_9BACT</name>
<dbReference type="Pfam" id="PF22200">
    <property type="entry name" value="ExsA_N"/>
    <property type="match status" value="1"/>
</dbReference>
<keyword evidence="1" id="KW-0805">Transcription regulation</keyword>
<evidence type="ECO:0000313" key="6">
    <source>
        <dbReference type="Proteomes" id="UP000279089"/>
    </source>
</evidence>
<proteinExistence type="predicted"/>
<dbReference type="AlphaFoldDB" id="A0A3N4MHW9"/>